<comment type="caution">
    <text evidence="1">The sequence shown here is derived from an EMBL/GenBank/DDBJ whole genome shotgun (WGS) entry which is preliminary data.</text>
</comment>
<protein>
    <submittedName>
        <fullName evidence="1">Uncharacterized protein</fullName>
    </submittedName>
</protein>
<dbReference type="EMBL" id="BKCJ010001530">
    <property type="protein sequence ID" value="GEU42142.1"/>
    <property type="molecule type" value="Genomic_DNA"/>
</dbReference>
<sequence length="357" mass="40812">MPPPLTNKPYGKPHIEKQILAFIKTFGYDEDPKAKMTSILTFVVIKLHQPWRAIMSVLNRCLTGKDTIWDCARLSSADYKYYKIKKDESEKDNAEEELEEQHVNPVRSGRGKRYMCSGNLEVNVPMNPKKEVVLKKPRTLIIAYIIVKETISVELAKSVSIENQQHQQRDIMTQLTNPVVQSLLDLLRGSKENRLESMRKERKMIEDFLNLLNDPLVHELMDLLSRPVYTDAHTTSAMANLEGNPEEMFSNDANHQVSSPPATTTHDMKLGSAEAAKIKTTWFNMLLKSNIDQNVDHILRPSTIAVAKKLKELIKKYELTTVDLEGIGLEMLKKQYKNDVDLEYYVDQLKAAVLTEA</sequence>
<proteinExistence type="predicted"/>
<name>A0A6L2K052_TANCI</name>
<organism evidence="1">
    <name type="scientific">Tanacetum cinerariifolium</name>
    <name type="common">Dalmatian daisy</name>
    <name type="synonym">Chrysanthemum cinerariifolium</name>
    <dbReference type="NCBI Taxonomy" id="118510"/>
    <lineage>
        <taxon>Eukaryota</taxon>
        <taxon>Viridiplantae</taxon>
        <taxon>Streptophyta</taxon>
        <taxon>Embryophyta</taxon>
        <taxon>Tracheophyta</taxon>
        <taxon>Spermatophyta</taxon>
        <taxon>Magnoliopsida</taxon>
        <taxon>eudicotyledons</taxon>
        <taxon>Gunneridae</taxon>
        <taxon>Pentapetalae</taxon>
        <taxon>asterids</taxon>
        <taxon>campanulids</taxon>
        <taxon>Asterales</taxon>
        <taxon>Asteraceae</taxon>
        <taxon>Asteroideae</taxon>
        <taxon>Anthemideae</taxon>
        <taxon>Anthemidinae</taxon>
        <taxon>Tanacetum</taxon>
    </lineage>
</organism>
<reference evidence="1" key="1">
    <citation type="journal article" date="2019" name="Sci. Rep.">
        <title>Draft genome of Tanacetum cinerariifolium, the natural source of mosquito coil.</title>
        <authorList>
            <person name="Yamashiro T."/>
            <person name="Shiraishi A."/>
            <person name="Satake H."/>
            <person name="Nakayama K."/>
        </authorList>
    </citation>
    <scope>NUCLEOTIDE SEQUENCE</scope>
</reference>
<dbReference type="AlphaFoldDB" id="A0A6L2K052"/>
<accession>A0A6L2K052</accession>
<evidence type="ECO:0000313" key="1">
    <source>
        <dbReference type="EMBL" id="GEU42142.1"/>
    </source>
</evidence>
<gene>
    <name evidence="1" type="ORF">Tci_014120</name>
</gene>